<dbReference type="Proteomes" id="UP001153620">
    <property type="component" value="Chromosome 4"/>
</dbReference>
<feature type="transmembrane region" description="Helical" evidence="8">
    <location>
        <begin position="308"/>
        <end position="325"/>
    </location>
</feature>
<evidence type="ECO:0000256" key="7">
    <source>
        <dbReference type="ARBA" id="ARBA00023180"/>
    </source>
</evidence>
<keyword evidence="7" id="KW-0325">Glycoprotein</keyword>
<evidence type="ECO:0000256" key="1">
    <source>
        <dbReference type="ARBA" id="ARBA00004651"/>
    </source>
</evidence>
<name>A0A9N9S983_9DIPT</name>
<dbReference type="InterPro" id="IPR052192">
    <property type="entry name" value="Insect_Ionotropic_Sensory_Rcpt"/>
</dbReference>
<dbReference type="AlphaFoldDB" id="A0A9N9S983"/>
<keyword evidence="11" id="KW-1185">Reference proteome</keyword>
<dbReference type="PANTHER" id="PTHR42643">
    <property type="entry name" value="IONOTROPIC RECEPTOR 20A-RELATED"/>
    <property type="match status" value="1"/>
</dbReference>
<comment type="subcellular location">
    <subcellularLocation>
        <location evidence="1">Cell membrane</location>
        <topology evidence="1">Multi-pass membrane protein</topology>
    </subcellularLocation>
</comment>
<accession>A0A9N9S983</accession>
<gene>
    <name evidence="10" type="ORF">CHIRRI_LOCUS13892</name>
</gene>
<evidence type="ECO:0000256" key="5">
    <source>
        <dbReference type="ARBA" id="ARBA00023136"/>
    </source>
</evidence>
<dbReference type="EMBL" id="OU895880">
    <property type="protein sequence ID" value="CAG9811083.1"/>
    <property type="molecule type" value="Genomic_DNA"/>
</dbReference>
<proteinExistence type="predicted"/>
<evidence type="ECO:0000256" key="8">
    <source>
        <dbReference type="SAM" id="Phobius"/>
    </source>
</evidence>
<reference evidence="10" key="1">
    <citation type="submission" date="2022-01" db="EMBL/GenBank/DDBJ databases">
        <authorList>
            <person name="King R."/>
        </authorList>
    </citation>
    <scope>NUCLEOTIDE SEQUENCE</scope>
</reference>
<evidence type="ECO:0000256" key="4">
    <source>
        <dbReference type="ARBA" id="ARBA00022989"/>
    </source>
</evidence>
<evidence type="ECO:0000313" key="11">
    <source>
        <dbReference type="Proteomes" id="UP001153620"/>
    </source>
</evidence>
<feature type="signal peptide" evidence="9">
    <location>
        <begin position="1"/>
        <end position="21"/>
    </location>
</feature>
<keyword evidence="5 8" id="KW-0472">Membrane</keyword>
<feature type="chain" id="PRO_5040191464" description="Ionotropic receptor" evidence="9">
    <location>
        <begin position="22"/>
        <end position="619"/>
    </location>
</feature>
<evidence type="ECO:0008006" key="12">
    <source>
        <dbReference type="Google" id="ProtNLM"/>
    </source>
</evidence>
<evidence type="ECO:0000256" key="3">
    <source>
        <dbReference type="ARBA" id="ARBA00022692"/>
    </source>
</evidence>
<evidence type="ECO:0000313" key="10">
    <source>
        <dbReference type="EMBL" id="CAG9811083.1"/>
    </source>
</evidence>
<sequence>MKISKILSPFLAFLILNLTLSTNFILKATQNDRKLSNYICKITKDITKAKNDTQDVLIGNSGGKLWSSTESFLSDIAINSGAFTRKGTVYHHMTKVLIVVPSTTQRKQIIKVVLLVLRSGIQNIACVHETLNGSIQVEYFSSLMEQEKITIAESPNASVVYPDKLKNMEGYAYQIAVFSQLPRVVIMGKKVKSSLTYLIDAINRIQNSTVNYAIVGDYKKLQYRWNFRLMDLTFNTGLQMITNETELLTYEERSYCAIIPLPPKVPIFQSIFIEPFDGLTWLFFVITIFCSVAVWLMFRGRGAVDSPWLLGYGMFVMFIGQGVEFSRKNRLVLTILLQLIIIMIWILSNAYEGVITSFMIQPIHEQRLETFDDLVASNYKIITSAGLAASIDNSEAYRQLKPRLNTSGPRLGSHFAVGLRQARYVFILNCDEAEMLVPVVIPGTKVKVSELYYMLPQKIYPHIVKLPASFSNPFLERLQYYMDLSFQAGLPYIWTIYSAITKFYKKNEVYFDEFVYLTLDDLTQVFSFLTIGFVLSAVILVFEIFFHDILKQLKLANQARKLRNRVHQMAYKKRKQPKDPKYQHGALYYIIHRHKRVKRLRARKLKVRSIYVQPRFPMD</sequence>
<organism evidence="10 11">
    <name type="scientific">Chironomus riparius</name>
    <dbReference type="NCBI Taxonomy" id="315576"/>
    <lineage>
        <taxon>Eukaryota</taxon>
        <taxon>Metazoa</taxon>
        <taxon>Ecdysozoa</taxon>
        <taxon>Arthropoda</taxon>
        <taxon>Hexapoda</taxon>
        <taxon>Insecta</taxon>
        <taxon>Pterygota</taxon>
        <taxon>Neoptera</taxon>
        <taxon>Endopterygota</taxon>
        <taxon>Diptera</taxon>
        <taxon>Nematocera</taxon>
        <taxon>Chironomoidea</taxon>
        <taxon>Chironomidae</taxon>
        <taxon>Chironominae</taxon>
        <taxon>Chironomus</taxon>
    </lineage>
</organism>
<keyword evidence="6" id="KW-0675">Receptor</keyword>
<feature type="transmembrane region" description="Helical" evidence="8">
    <location>
        <begin position="331"/>
        <end position="351"/>
    </location>
</feature>
<keyword evidence="2" id="KW-1003">Cell membrane</keyword>
<feature type="transmembrane region" description="Helical" evidence="8">
    <location>
        <begin position="524"/>
        <end position="546"/>
    </location>
</feature>
<evidence type="ECO:0000256" key="2">
    <source>
        <dbReference type="ARBA" id="ARBA00022475"/>
    </source>
</evidence>
<dbReference type="PANTHER" id="PTHR42643:SF39">
    <property type="entry name" value="IONOTROPIC RECEPTOR 56A-RELATED"/>
    <property type="match status" value="1"/>
</dbReference>
<feature type="transmembrane region" description="Helical" evidence="8">
    <location>
        <begin position="278"/>
        <end position="296"/>
    </location>
</feature>
<dbReference type="OrthoDB" id="8195814at2759"/>
<keyword evidence="9" id="KW-0732">Signal</keyword>
<evidence type="ECO:0000256" key="6">
    <source>
        <dbReference type="ARBA" id="ARBA00023170"/>
    </source>
</evidence>
<dbReference type="GO" id="GO:0005886">
    <property type="term" value="C:plasma membrane"/>
    <property type="evidence" value="ECO:0007669"/>
    <property type="project" value="UniProtKB-SubCell"/>
</dbReference>
<keyword evidence="3 8" id="KW-0812">Transmembrane</keyword>
<reference evidence="10" key="2">
    <citation type="submission" date="2022-10" db="EMBL/GenBank/DDBJ databases">
        <authorList>
            <consortium name="ENA_rothamsted_submissions"/>
            <consortium name="culmorum"/>
            <person name="King R."/>
        </authorList>
    </citation>
    <scope>NUCLEOTIDE SEQUENCE</scope>
</reference>
<keyword evidence="4 8" id="KW-1133">Transmembrane helix</keyword>
<protein>
    <recommendedName>
        <fullName evidence="12">Ionotropic receptor</fullName>
    </recommendedName>
</protein>
<evidence type="ECO:0000256" key="9">
    <source>
        <dbReference type="SAM" id="SignalP"/>
    </source>
</evidence>